<dbReference type="Pfam" id="PF03992">
    <property type="entry name" value="ABM"/>
    <property type="match status" value="1"/>
</dbReference>
<dbReference type="EMBL" id="CP072754">
    <property type="protein sequence ID" value="QUC18335.1"/>
    <property type="molecule type" value="Genomic_DNA"/>
</dbReference>
<dbReference type="Proteomes" id="UP000027002">
    <property type="component" value="Chromosome 2"/>
</dbReference>
<accession>A0A8E5HMS1</accession>
<protein>
    <recommendedName>
        <fullName evidence="1">ABM domain-containing protein</fullName>
    </recommendedName>
</protein>
<feature type="domain" description="ABM" evidence="1">
    <location>
        <begin position="17"/>
        <end position="88"/>
    </location>
</feature>
<sequence length="221" mass="24489">MNHIIKQSIVTQERIQIATLRFKPSLQRGSELPLSFRDVCRQLQAVPGVAASYLGEQLERPGTWTWIIRWAGAAAHDAFLASPSFTSWLASFRAVVDSYIVWKANVRGSLSAALNAPCTEVFTAYGASDTWLEMRMKPFAAGVDAASPPAYHGSFYGEYDVLMHDAPAPPAGNTVGILLGWDSKEAHLAQRGEGKAIDQNIHYVREERKSVDMYHVNLKRL</sequence>
<evidence type="ECO:0000259" key="1">
    <source>
        <dbReference type="Pfam" id="PF03992"/>
    </source>
</evidence>
<dbReference type="KEGG" id="uvi:66063354"/>
<name>A0A8E5HMS1_USTVR</name>
<dbReference type="InterPro" id="IPR007138">
    <property type="entry name" value="ABM_dom"/>
</dbReference>
<organism evidence="2 3">
    <name type="scientific">Ustilaginoidea virens</name>
    <name type="common">Rice false smut fungus</name>
    <name type="synonym">Villosiclava virens</name>
    <dbReference type="NCBI Taxonomy" id="1159556"/>
    <lineage>
        <taxon>Eukaryota</taxon>
        <taxon>Fungi</taxon>
        <taxon>Dikarya</taxon>
        <taxon>Ascomycota</taxon>
        <taxon>Pezizomycotina</taxon>
        <taxon>Sordariomycetes</taxon>
        <taxon>Hypocreomycetidae</taxon>
        <taxon>Hypocreales</taxon>
        <taxon>Clavicipitaceae</taxon>
        <taxon>Ustilaginoidea</taxon>
    </lineage>
</organism>
<evidence type="ECO:0000313" key="2">
    <source>
        <dbReference type="EMBL" id="QUC18335.1"/>
    </source>
</evidence>
<dbReference type="Gene3D" id="3.30.70.100">
    <property type="match status" value="1"/>
</dbReference>
<dbReference type="GeneID" id="66063354"/>
<keyword evidence="3" id="KW-1185">Reference proteome</keyword>
<evidence type="ECO:0000313" key="3">
    <source>
        <dbReference type="Proteomes" id="UP000027002"/>
    </source>
</evidence>
<dbReference type="RefSeq" id="XP_042996008.1">
    <property type="nucleotide sequence ID" value="XM_043140074.1"/>
</dbReference>
<dbReference type="SUPFAM" id="SSF54909">
    <property type="entry name" value="Dimeric alpha+beta barrel"/>
    <property type="match status" value="1"/>
</dbReference>
<dbReference type="InterPro" id="IPR011008">
    <property type="entry name" value="Dimeric_a/b-barrel"/>
</dbReference>
<dbReference type="AlphaFoldDB" id="A0A8E5HMS1"/>
<reference evidence="2" key="1">
    <citation type="submission" date="2020-03" db="EMBL/GenBank/DDBJ databases">
        <title>A mixture of massive structural variations and highly conserved coding sequences in Ustilaginoidea virens genome.</title>
        <authorList>
            <person name="Zhang K."/>
            <person name="Zhao Z."/>
            <person name="Zhang Z."/>
            <person name="Li Y."/>
            <person name="Hsiang T."/>
            <person name="Sun W."/>
        </authorList>
    </citation>
    <scope>NUCLEOTIDE SEQUENCE</scope>
    <source>
        <strain evidence="2">UV-8b</strain>
    </source>
</reference>
<dbReference type="OrthoDB" id="3830579at2759"/>
<proteinExistence type="predicted"/>
<gene>
    <name evidence="2" type="ORF">UV8b_02576</name>
</gene>